<accession>A0A3P7IUQ5</accession>
<evidence type="ECO:0000313" key="3">
    <source>
        <dbReference type="Proteomes" id="UP000270094"/>
    </source>
</evidence>
<evidence type="ECO:0000313" key="2">
    <source>
        <dbReference type="EMBL" id="VDM73876.1"/>
    </source>
</evidence>
<feature type="region of interest" description="Disordered" evidence="1">
    <location>
        <begin position="1"/>
        <end position="20"/>
    </location>
</feature>
<name>A0A3P7IUQ5_STRVU</name>
<proteinExistence type="predicted"/>
<dbReference type="OrthoDB" id="5829348at2759"/>
<evidence type="ECO:0000256" key="1">
    <source>
        <dbReference type="SAM" id="MobiDB-lite"/>
    </source>
</evidence>
<sequence>MGCAPSGPQDGGQSLDERFAAPPPLAVSIGSGVRSGDGLQHHIIFIFGRNVL</sequence>
<protein>
    <submittedName>
        <fullName evidence="2">Uncharacterized protein</fullName>
    </submittedName>
</protein>
<reference evidence="2 3" key="1">
    <citation type="submission" date="2018-11" db="EMBL/GenBank/DDBJ databases">
        <authorList>
            <consortium name="Pathogen Informatics"/>
        </authorList>
    </citation>
    <scope>NUCLEOTIDE SEQUENCE [LARGE SCALE GENOMIC DNA]</scope>
</reference>
<dbReference type="Proteomes" id="UP000270094">
    <property type="component" value="Unassembled WGS sequence"/>
</dbReference>
<organism evidence="2 3">
    <name type="scientific">Strongylus vulgaris</name>
    <name type="common">Blood worm</name>
    <dbReference type="NCBI Taxonomy" id="40348"/>
    <lineage>
        <taxon>Eukaryota</taxon>
        <taxon>Metazoa</taxon>
        <taxon>Ecdysozoa</taxon>
        <taxon>Nematoda</taxon>
        <taxon>Chromadorea</taxon>
        <taxon>Rhabditida</taxon>
        <taxon>Rhabditina</taxon>
        <taxon>Rhabditomorpha</taxon>
        <taxon>Strongyloidea</taxon>
        <taxon>Strongylidae</taxon>
        <taxon>Strongylus</taxon>
    </lineage>
</organism>
<keyword evidence="3" id="KW-1185">Reference proteome</keyword>
<dbReference type="EMBL" id="UYYB01032861">
    <property type="protein sequence ID" value="VDM73876.1"/>
    <property type="molecule type" value="Genomic_DNA"/>
</dbReference>
<dbReference type="AlphaFoldDB" id="A0A3P7IUQ5"/>
<gene>
    <name evidence="2" type="ORF">SVUK_LOCUS8874</name>
</gene>